<dbReference type="EMBL" id="JAEMOP010000009">
    <property type="protein sequence ID" value="MBJ7316795.1"/>
    <property type="molecule type" value="Genomic_DNA"/>
</dbReference>
<gene>
    <name evidence="1" type="ORF">JHC10_01100</name>
    <name evidence="2" type="ORF">JHC11_12440</name>
</gene>
<organism evidence="2 3">
    <name type="scientific">Idiomarina abyssalis</name>
    <dbReference type="NCBI Taxonomy" id="86102"/>
    <lineage>
        <taxon>Bacteria</taxon>
        <taxon>Pseudomonadati</taxon>
        <taxon>Pseudomonadota</taxon>
        <taxon>Gammaproteobacteria</taxon>
        <taxon>Alteromonadales</taxon>
        <taxon>Idiomarinaceae</taxon>
        <taxon>Idiomarina</taxon>
    </lineage>
</organism>
<dbReference type="EMBL" id="JAEMOS010000002">
    <property type="protein sequence ID" value="MBJ7265531.1"/>
    <property type="molecule type" value="Genomic_DNA"/>
</dbReference>
<protein>
    <submittedName>
        <fullName evidence="2">Uncharacterized protein</fullName>
    </submittedName>
</protein>
<name>A0A8I1GAT0_9GAMM</name>
<dbReference type="Proteomes" id="UP000655994">
    <property type="component" value="Unassembled WGS sequence"/>
</dbReference>
<reference evidence="2 4" key="1">
    <citation type="submission" date="2020-09" db="EMBL/GenBank/DDBJ databases">
        <title>Draft Genomes of Bacterial Isolates from North Pond Shallow Sediments.</title>
        <authorList>
            <person name="Kiel Reese B."/>
            <person name="Mullis M."/>
            <person name="Weisend R.E."/>
        </authorList>
    </citation>
    <scope>NUCLEOTIDE SEQUENCE</scope>
    <source>
        <strain evidence="2">KJE-2</strain>
        <strain evidence="1 4">KJE-3</strain>
    </source>
</reference>
<sequence length="153" mass="18008">MSFQYLDETDNEYEDVPEYVKHEALNSERRVIKIIWDEDDIPDHAKGYVQWSVRPYRVSDKCDGTRDSCAMYALKVLGERKGIDVVELANRAYPDDVIFDDAYLDHLKAHRELVEIPRFNRKSISLLLRSLYDMNWRSLVYELEEALGVDMAN</sequence>
<comment type="caution">
    <text evidence="2">The sequence shown here is derived from an EMBL/GenBank/DDBJ whole genome shotgun (WGS) entry which is preliminary data.</text>
</comment>
<evidence type="ECO:0000313" key="1">
    <source>
        <dbReference type="EMBL" id="MBJ7265531.1"/>
    </source>
</evidence>
<evidence type="ECO:0000313" key="3">
    <source>
        <dbReference type="Proteomes" id="UP000621390"/>
    </source>
</evidence>
<dbReference type="RefSeq" id="WP_199493387.1">
    <property type="nucleotide sequence ID" value="NZ_JAEMOP010000009.1"/>
</dbReference>
<dbReference type="Proteomes" id="UP000621390">
    <property type="component" value="Unassembled WGS sequence"/>
</dbReference>
<accession>A0A8I1GAT0</accession>
<keyword evidence="4" id="KW-1185">Reference proteome</keyword>
<dbReference type="AlphaFoldDB" id="A0A8I1GAT0"/>
<evidence type="ECO:0000313" key="2">
    <source>
        <dbReference type="EMBL" id="MBJ7316795.1"/>
    </source>
</evidence>
<evidence type="ECO:0000313" key="4">
    <source>
        <dbReference type="Proteomes" id="UP000655994"/>
    </source>
</evidence>
<proteinExistence type="predicted"/>